<feature type="compositionally biased region" description="Basic and acidic residues" evidence="1">
    <location>
        <begin position="196"/>
        <end position="207"/>
    </location>
</feature>
<dbReference type="HOGENOM" id="CLU_1326464_0_0_1"/>
<evidence type="ECO:0000313" key="3">
    <source>
        <dbReference type="Proteomes" id="UP000027222"/>
    </source>
</evidence>
<organism evidence="2 3">
    <name type="scientific">Galerina marginata (strain CBS 339.88)</name>
    <dbReference type="NCBI Taxonomy" id="685588"/>
    <lineage>
        <taxon>Eukaryota</taxon>
        <taxon>Fungi</taxon>
        <taxon>Dikarya</taxon>
        <taxon>Basidiomycota</taxon>
        <taxon>Agaricomycotina</taxon>
        <taxon>Agaricomycetes</taxon>
        <taxon>Agaricomycetidae</taxon>
        <taxon>Agaricales</taxon>
        <taxon>Agaricineae</taxon>
        <taxon>Strophariaceae</taxon>
        <taxon>Galerina</taxon>
    </lineage>
</organism>
<accession>A0A067T905</accession>
<dbReference type="EMBL" id="KL142373">
    <property type="protein sequence ID" value="KDR79695.1"/>
    <property type="molecule type" value="Genomic_DNA"/>
</dbReference>
<dbReference type="AlphaFoldDB" id="A0A067T905"/>
<evidence type="ECO:0000313" key="2">
    <source>
        <dbReference type="EMBL" id="KDR79695.1"/>
    </source>
</evidence>
<sequence length="207" mass="22721">MPSSNLPGRETVQLLDNALQKLKEKPPTRPGHNEIPAKADSMDLFLTDIESDNEVPNVKDCFPVVQEDSCAIVGMPRGIYISPNPDTELDNEVPEATAVPEVNAISEIKTETVSRYVDAIIERHAMQPGAKIYHPPPEAKFNRNRNVDGRLSVPASPVAADENPIQVTDIELDSTTCGSNFDPPVVFKHSCSSDGIRSRRPDLRKQA</sequence>
<protein>
    <submittedName>
        <fullName evidence="2">Uncharacterized protein</fullName>
    </submittedName>
</protein>
<proteinExistence type="predicted"/>
<name>A0A067T905_GALM3</name>
<reference evidence="3" key="1">
    <citation type="journal article" date="2014" name="Proc. Natl. Acad. Sci. U.S.A.">
        <title>Extensive sampling of basidiomycete genomes demonstrates inadequacy of the white-rot/brown-rot paradigm for wood decay fungi.</title>
        <authorList>
            <person name="Riley R."/>
            <person name="Salamov A.A."/>
            <person name="Brown D.W."/>
            <person name="Nagy L.G."/>
            <person name="Floudas D."/>
            <person name="Held B.W."/>
            <person name="Levasseur A."/>
            <person name="Lombard V."/>
            <person name="Morin E."/>
            <person name="Otillar R."/>
            <person name="Lindquist E.A."/>
            <person name="Sun H."/>
            <person name="LaButti K.M."/>
            <person name="Schmutz J."/>
            <person name="Jabbour D."/>
            <person name="Luo H."/>
            <person name="Baker S.E."/>
            <person name="Pisabarro A.G."/>
            <person name="Walton J.D."/>
            <person name="Blanchette R.A."/>
            <person name="Henrissat B."/>
            <person name="Martin F."/>
            <person name="Cullen D."/>
            <person name="Hibbett D.S."/>
            <person name="Grigoriev I.V."/>
        </authorList>
    </citation>
    <scope>NUCLEOTIDE SEQUENCE [LARGE SCALE GENOMIC DNA]</scope>
    <source>
        <strain evidence="3">CBS 339.88</strain>
    </source>
</reference>
<dbReference type="Proteomes" id="UP000027222">
    <property type="component" value="Unassembled WGS sequence"/>
</dbReference>
<gene>
    <name evidence="2" type="ORF">GALMADRAFT_208970</name>
</gene>
<evidence type="ECO:0000256" key="1">
    <source>
        <dbReference type="SAM" id="MobiDB-lite"/>
    </source>
</evidence>
<keyword evidence="3" id="KW-1185">Reference proteome</keyword>
<feature type="region of interest" description="Disordered" evidence="1">
    <location>
        <begin position="188"/>
        <end position="207"/>
    </location>
</feature>